<gene>
    <name evidence="3" type="ORF">H9945_09405</name>
</gene>
<protein>
    <recommendedName>
        <fullName evidence="5">DivIVA domain-containing protein</fullName>
    </recommendedName>
</protein>
<dbReference type="AlphaFoldDB" id="A0A9D2M8C7"/>
<name>A0A9D2M8C7_9FIRM</name>
<evidence type="ECO:0000313" key="3">
    <source>
        <dbReference type="EMBL" id="HJB42700.1"/>
    </source>
</evidence>
<proteinExistence type="predicted"/>
<evidence type="ECO:0000313" key="4">
    <source>
        <dbReference type="Proteomes" id="UP000886803"/>
    </source>
</evidence>
<dbReference type="EMBL" id="DWYG01000159">
    <property type="protein sequence ID" value="HJB42700.1"/>
    <property type="molecule type" value="Genomic_DNA"/>
</dbReference>
<feature type="region of interest" description="Disordered" evidence="2">
    <location>
        <begin position="272"/>
        <end position="348"/>
    </location>
</feature>
<reference evidence="3" key="2">
    <citation type="submission" date="2021-04" db="EMBL/GenBank/DDBJ databases">
        <authorList>
            <person name="Gilroy R."/>
        </authorList>
    </citation>
    <scope>NUCLEOTIDE SEQUENCE</scope>
    <source>
        <strain evidence="3">ChiBcec8-13705</strain>
    </source>
</reference>
<keyword evidence="1" id="KW-0175">Coiled coil</keyword>
<feature type="compositionally biased region" description="Basic and acidic residues" evidence="2">
    <location>
        <begin position="338"/>
        <end position="348"/>
    </location>
</feature>
<evidence type="ECO:0000256" key="2">
    <source>
        <dbReference type="SAM" id="MobiDB-lite"/>
    </source>
</evidence>
<organism evidence="3 4">
    <name type="scientific">Candidatus Gemmiger avicola</name>
    <dbReference type="NCBI Taxonomy" id="2838605"/>
    <lineage>
        <taxon>Bacteria</taxon>
        <taxon>Bacillati</taxon>
        <taxon>Bacillota</taxon>
        <taxon>Clostridia</taxon>
        <taxon>Eubacteriales</taxon>
        <taxon>Gemmiger</taxon>
    </lineage>
</organism>
<accession>A0A9D2M8C7</accession>
<dbReference type="Gene3D" id="1.20.5.340">
    <property type="match status" value="1"/>
</dbReference>
<feature type="coiled-coil region" evidence="1">
    <location>
        <begin position="33"/>
        <end position="116"/>
    </location>
</feature>
<feature type="compositionally biased region" description="Pro residues" evidence="2">
    <location>
        <begin position="152"/>
        <end position="171"/>
    </location>
</feature>
<evidence type="ECO:0008006" key="5">
    <source>
        <dbReference type="Google" id="ProtNLM"/>
    </source>
</evidence>
<feature type="region of interest" description="Disordered" evidence="2">
    <location>
        <begin position="141"/>
        <end position="172"/>
    </location>
</feature>
<evidence type="ECO:0000256" key="1">
    <source>
        <dbReference type="SAM" id="Coils"/>
    </source>
</evidence>
<feature type="coiled-coil region" evidence="1">
    <location>
        <begin position="185"/>
        <end position="216"/>
    </location>
</feature>
<dbReference type="Proteomes" id="UP000886803">
    <property type="component" value="Unassembled WGS sequence"/>
</dbReference>
<comment type="caution">
    <text evidence="3">The sequence shown here is derived from an EMBL/GenBank/DDBJ whole genome shotgun (WGS) entry which is preliminary data.</text>
</comment>
<reference evidence="3" key="1">
    <citation type="journal article" date="2021" name="PeerJ">
        <title>Extensive microbial diversity within the chicken gut microbiome revealed by metagenomics and culture.</title>
        <authorList>
            <person name="Gilroy R."/>
            <person name="Ravi A."/>
            <person name="Getino M."/>
            <person name="Pursley I."/>
            <person name="Horton D.L."/>
            <person name="Alikhan N.F."/>
            <person name="Baker D."/>
            <person name="Gharbi K."/>
            <person name="Hall N."/>
            <person name="Watson M."/>
            <person name="Adriaenssens E.M."/>
            <person name="Foster-Nyarko E."/>
            <person name="Jarju S."/>
            <person name="Secka A."/>
            <person name="Antonio M."/>
            <person name="Oren A."/>
            <person name="Chaudhuri R.R."/>
            <person name="La Ragione R."/>
            <person name="Hildebrand F."/>
            <person name="Pallen M.J."/>
        </authorList>
    </citation>
    <scope>NUCLEOTIDE SEQUENCE</scope>
    <source>
        <strain evidence="3">ChiBcec8-13705</strain>
    </source>
</reference>
<sequence length="348" mass="38330">MPLQEPSIQEKGFRTSVLGFDKNDVLAYMNALANETQQRELELQQTIDQLNTQLDKLKKDQTNARACVEKLQQELNQANARAEAAEKAGSDAVTKLADAESRAAALQSKLKDCQQAGYEWQFRCRDLQKQVDEMEAMIPKGGMPAARKPEPEPAPAPAETPAPAPVPPPATPVDLQARIEARKILADARLSAETAERRLREEAEAQRARMAEHAEALAAGVQLLRDRLARVDDRLNSASMDLENATGAIYQALDDTKRDLDALGADLRTFGRETAPAVPAQPPAPARQAEPPRAKATPRRVRPVRPERPQPSAPANDPAKRLRRTARSQRPVSQELGDALRRLDKPNK</sequence>
<dbReference type="SUPFAM" id="SSF57997">
    <property type="entry name" value="Tropomyosin"/>
    <property type="match status" value="1"/>
</dbReference>
<feature type="compositionally biased region" description="Low complexity" evidence="2">
    <location>
        <begin position="286"/>
        <end position="295"/>
    </location>
</feature>